<dbReference type="EMBL" id="RQFO01000007">
    <property type="protein sequence ID" value="TGL04586.1"/>
    <property type="molecule type" value="Genomic_DNA"/>
</dbReference>
<name>A0ABY2LST3_9LEPT</name>
<accession>A0ABY2LST3</accession>
<keyword evidence="2" id="KW-1185">Reference proteome</keyword>
<organism evidence="1 2">
    <name type="scientific">Leptospira montravelensis</name>
    <dbReference type="NCBI Taxonomy" id="2484961"/>
    <lineage>
        <taxon>Bacteria</taxon>
        <taxon>Pseudomonadati</taxon>
        <taxon>Spirochaetota</taxon>
        <taxon>Spirochaetia</taxon>
        <taxon>Leptospirales</taxon>
        <taxon>Leptospiraceae</taxon>
        <taxon>Leptospira</taxon>
    </lineage>
</organism>
<reference evidence="2" key="1">
    <citation type="journal article" date="2019" name="PLoS Negl. Trop. Dis.">
        <title>Revisiting the worldwide diversity of Leptospira species in the environment.</title>
        <authorList>
            <person name="Vincent A.T."/>
            <person name="Schiettekatte O."/>
            <person name="Bourhy P."/>
            <person name="Veyrier F.J."/>
            <person name="Picardeau M."/>
        </authorList>
    </citation>
    <scope>NUCLEOTIDE SEQUENCE [LARGE SCALE GENOMIC DNA]</scope>
    <source>
        <strain evidence="2">201800278</strain>
    </source>
</reference>
<dbReference type="Proteomes" id="UP000297465">
    <property type="component" value="Unassembled WGS sequence"/>
</dbReference>
<protein>
    <submittedName>
        <fullName evidence="1">Uncharacterized protein</fullName>
    </submittedName>
</protein>
<comment type="caution">
    <text evidence="1">The sequence shown here is derived from an EMBL/GenBank/DDBJ whole genome shotgun (WGS) entry which is preliminary data.</text>
</comment>
<dbReference type="RefSeq" id="WP_135568301.1">
    <property type="nucleotide sequence ID" value="NZ_RQFN01000003.1"/>
</dbReference>
<proteinExistence type="predicted"/>
<evidence type="ECO:0000313" key="1">
    <source>
        <dbReference type="EMBL" id="TGL04586.1"/>
    </source>
</evidence>
<gene>
    <name evidence="1" type="ORF">EHQ31_06525</name>
</gene>
<evidence type="ECO:0000313" key="2">
    <source>
        <dbReference type="Proteomes" id="UP000297465"/>
    </source>
</evidence>
<sequence length="124" mass="14947">MDELEWIRFVFRKINEFSDINLQKDVWVFGNKPDYVSSFEEAYCTLIEDLTFSDFIQEKILIKYGIDVSLEEELKKLYIMLEAYKEKDTDKEIVEDPEWHTVVNQAQTVMKLWEKEKTKISSEF</sequence>